<keyword evidence="5" id="KW-1185">Reference proteome</keyword>
<dbReference type="NCBIfam" id="NF045579">
    <property type="entry name" value="rhamnoside_JR"/>
    <property type="match status" value="1"/>
</dbReference>
<evidence type="ECO:0000313" key="5">
    <source>
        <dbReference type="Proteomes" id="UP001431776"/>
    </source>
</evidence>
<gene>
    <name evidence="4" type="ORF">QJ522_18545</name>
</gene>
<evidence type="ECO:0000256" key="1">
    <source>
        <dbReference type="ARBA" id="ARBA00022729"/>
    </source>
</evidence>
<sequence length="1106" mass="122545">MVLRCWLLISMAMLLVTPAPSAEASADDSLLAGFSEPPLPARPSVYWSWINGLTNAEQMTHELEEMKAKGIGGVYIFDVGARDPAGIVPAGPAFMGPESLEAIGHTVREATRVGMEVGLVTSSSWNCGGPWVPPRYASMGLYHCQITATGPARLDTPLPMPALPGRAPRGPDGKPAYVKDVAVLAIPAPQRLAGHEFLFELAPPGTHTIDRVVLYNTPSGDEKQYGPMHLFAKDFVVSVSTQGTEPDAFGELVRAGLEPNAEAQTFRFEPVQARYVRLVVLSGHNPKFERIQLGEFEVYATDGVNVANAYHADGSKTAASLLHSSSALGSETERNWTAANIHDGVKSGPAGSWSSPGLPPLILEGPDAVIDVTDRVDANGHLDWDIPEGEWIIMRFVCANTGLSLRLPSPNSGGLAIDHFNAEATKFHFEYLLEKLREELGDFKDTALKQMYVCSYELSGSTWTPDFLAQFARRCGYDMTRYLPLLAGCTLKDHEAARRFDYDYRKTLGDLLVDAFYKTATELSNEHGLLLCAEAGGPGPPLHQVPVDALKALGALDIPRGEFWKEHNVWVVKETACAAHIYGKSQVDMEAFTSWRHWQDGPFELKPIADRAFCDGANHFTFHTAAHNPSATDRPGWVYHAGTHISPSIAWWPKARPWIDYLSRCSFLLQQGLFVADVCYYYGDQGFNFVPPKQIDPSLGFGYDYDVTNAEVLLKRMSVKDGRVTLPDRMGYELLVLPERDDIDLAVLEKIEQLVNDGATVVGPKPTRSTGLADRAGRDAQVRRLADRLWGPCDGTTVREHAYGKGTIVWGKTLRDILEERGIGPDFAAFSPRSDIQYPLDYIHRRTSNADIYFVSNRTDRWEDVACAFRVADRTPQLWMPDTGEIRSCKFDRDNKGTTRIPLRLAPYDSVFVVFRDRAEDLPMAEQFPRSGDARHLSGPWDVRFPQGWGAPPSKTFDRLVSWTDVDDEGVKYFSGVASYHNTFDVSADQIAPRRRIVLDLGEVRFVAEVHLNGQSLGTLWKPPFQIEITDAVRAGTNRLVVEVANTWSNRLVGDAQSPDGPKFCRTNIDRSLTWQVPWKDTPLLESGLLGPIRLITTSHVTPPRR</sequence>
<dbReference type="InterPro" id="IPR008979">
    <property type="entry name" value="Galactose-bd-like_sf"/>
</dbReference>
<dbReference type="Proteomes" id="UP001431776">
    <property type="component" value="Unassembled WGS sequence"/>
</dbReference>
<organism evidence="4 5">
    <name type="scientific">Anaerobaca lacustris</name>
    <dbReference type="NCBI Taxonomy" id="3044600"/>
    <lineage>
        <taxon>Bacteria</taxon>
        <taxon>Pseudomonadati</taxon>
        <taxon>Planctomycetota</taxon>
        <taxon>Phycisphaerae</taxon>
        <taxon>Sedimentisphaerales</taxon>
        <taxon>Anaerobacaceae</taxon>
        <taxon>Anaerobaca</taxon>
    </lineage>
</organism>
<feature type="chain" id="PRO_5043835051" evidence="3">
    <location>
        <begin position="22"/>
        <end position="1106"/>
    </location>
</feature>
<dbReference type="Pfam" id="PF17132">
    <property type="entry name" value="Glyco_hydro_106"/>
    <property type="match status" value="1"/>
</dbReference>
<proteinExistence type="predicted"/>
<protein>
    <submittedName>
        <fullName evidence="4">Glycosyl hydrolase</fullName>
    </submittedName>
</protein>
<dbReference type="PANTHER" id="PTHR43817:SF1">
    <property type="entry name" value="HYDROLASE, FAMILY 43, PUTATIVE (AFU_ORTHOLOGUE AFUA_3G01660)-RELATED"/>
    <property type="match status" value="1"/>
</dbReference>
<reference evidence="4" key="1">
    <citation type="submission" date="2023-05" db="EMBL/GenBank/DDBJ databases">
        <title>Anaerotaeda fermentans gen. nov., sp. nov., a novel anaerobic planctomycete of the new family within the order Sedimentisphaerales isolated from Taman Peninsula, Russia.</title>
        <authorList>
            <person name="Khomyakova M.A."/>
            <person name="Merkel A.Y."/>
            <person name="Slobodkin A.I."/>
        </authorList>
    </citation>
    <scope>NUCLEOTIDE SEQUENCE</scope>
    <source>
        <strain evidence="4">M17dextr</strain>
    </source>
</reference>
<accession>A0AAW6TZS2</accession>
<comment type="caution">
    <text evidence="4">The sequence shown here is derived from an EMBL/GenBank/DDBJ whole genome shotgun (WGS) entry which is preliminary data.</text>
</comment>
<dbReference type="EMBL" id="JASCXX010000028">
    <property type="protein sequence ID" value="MDI6451067.1"/>
    <property type="molecule type" value="Genomic_DNA"/>
</dbReference>
<evidence type="ECO:0000256" key="2">
    <source>
        <dbReference type="ARBA" id="ARBA00022801"/>
    </source>
</evidence>
<evidence type="ECO:0000256" key="3">
    <source>
        <dbReference type="SAM" id="SignalP"/>
    </source>
</evidence>
<dbReference type="RefSeq" id="WP_349246476.1">
    <property type="nucleotide sequence ID" value="NZ_JASCXX010000028.1"/>
</dbReference>
<evidence type="ECO:0000313" key="4">
    <source>
        <dbReference type="EMBL" id="MDI6451067.1"/>
    </source>
</evidence>
<dbReference type="SUPFAM" id="SSF49785">
    <property type="entry name" value="Galactose-binding domain-like"/>
    <property type="match status" value="2"/>
</dbReference>
<keyword evidence="1 3" id="KW-0732">Signal</keyword>
<dbReference type="AlphaFoldDB" id="A0AAW6TZS2"/>
<name>A0AAW6TZS2_9BACT</name>
<feature type="signal peptide" evidence="3">
    <location>
        <begin position="1"/>
        <end position="21"/>
    </location>
</feature>
<dbReference type="Gene3D" id="2.60.120.260">
    <property type="entry name" value="Galactose-binding domain-like"/>
    <property type="match status" value="2"/>
</dbReference>
<keyword evidence="2 4" id="KW-0378">Hydrolase</keyword>
<dbReference type="PANTHER" id="PTHR43817">
    <property type="entry name" value="GLYCOSYL HYDROLASE"/>
    <property type="match status" value="1"/>
</dbReference>
<dbReference type="GO" id="GO:0016787">
    <property type="term" value="F:hydrolase activity"/>
    <property type="evidence" value="ECO:0007669"/>
    <property type="project" value="UniProtKB-KW"/>
</dbReference>